<dbReference type="AlphaFoldDB" id="A0A4C1V8A9"/>
<evidence type="ECO:0000313" key="1">
    <source>
        <dbReference type="EMBL" id="GBP35063.1"/>
    </source>
</evidence>
<dbReference type="Proteomes" id="UP000299102">
    <property type="component" value="Unassembled WGS sequence"/>
</dbReference>
<protein>
    <submittedName>
        <fullName evidence="1">Uncharacterized protein</fullName>
    </submittedName>
</protein>
<keyword evidence="2" id="KW-1185">Reference proteome</keyword>
<gene>
    <name evidence="1" type="ORF">EVAR_75266_1</name>
</gene>
<comment type="caution">
    <text evidence="1">The sequence shown here is derived from an EMBL/GenBank/DDBJ whole genome shotgun (WGS) entry which is preliminary data.</text>
</comment>
<proteinExistence type="predicted"/>
<reference evidence="1 2" key="1">
    <citation type="journal article" date="2019" name="Commun. Biol.">
        <title>The bagworm genome reveals a unique fibroin gene that provides high tensile strength.</title>
        <authorList>
            <person name="Kono N."/>
            <person name="Nakamura H."/>
            <person name="Ohtoshi R."/>
            <person name="Tomita M."/>
            <person name="Numata K."/>
            <person name="Arakawa K."/>
        </authorList>
    </citation>
    <scope>NUCLEOTIDE SEQUENCE [LARGE SCALE GENOMIC DNA]</scope>
</reference>
<evidence type="ECO:0000313" key="2">
    <source>
        <dbReference type="Proteomes" id="UP000299102"/>
    </source>
</evidence>
<sequence>MLVLDVITELVTELALGNSFDGDTRAICNRRLSSQGAGGVDSRSIKADQGRTELEGRGWYYEFKGSPSGEPLKNP</sequence>
<dbReference type="EMBL" id="BGZK01000298">
    <property type="protein sequence ID" value="GBP35063.1"/>
    <property type="molecule type" value="Genomic_DNA"/>
</dbReference>
<name>A0A4C1V8A9_EUMVA</name>
<accession>A0A4C1V8A9</accession>
<organism evidence="1 2">
    <name type="scientific">Eumeta variegata</name>
    <name type="common">Bagworm moth</name>
    <name type="synonym">Eumeta japonica</name>
    <dbReference type="NCBI Taxonomy" id="151549"/>
    <lineage>
        <taxon>Eukaryota</taxon>
        <taxon>Metazoa</taxon>
        <taxon>Ecdysozoa</taxon>
        <taxon>Arthropoda</taxon>
        <taxon>Hexapoda</taxon>
        <taxon>Insecta</taxon>
        <taxon>Pterygota</taxon>
        <taxon>Neoptera</taxon>
        <taxon>Endopterygota</taxon>
        <taxon>Lepidoptera</taxon>
        <taxon>Glossata</taxon>
        <taxon>Ditrysia</taxon>
        <taxon>Tineoidea</taxon>
        <taxon>Psychidae</taxon>
        <taxon>Oiketicinae</taxon>
        <taxon>Eumeta</taxon>
    </lineage>
</organism>